<protein>
    <submittedName>
        <fullName evidence="1">Uncharacterized protein</fullName>
    </submittedName>
</protein>
<name>A0ABN3IRF2_9ACTN</name>
<dbReference type="Proteomes" id="UP001501231">
    <property type="component" value="Unassembled WGS sequence"/>
</dbReference>
<keyword evidence="2" id="KW-1185">Reference proteome</keyword>
<organism evidence="1 2">
    <name type="scientific">Actinomadura vinacea</name>
    <dbReference type="NCBI Taxonomy" id="115336"/>
    <lineage>
        <taxon>Bacteria</taxon>
        <taxon>Bacillati</taxon>
        <taxon>Actinomycetota</taxon>
        <taxon>Actinomycetes</taxon>
        <taxon>Streptosporangiales</taxon>
        <taxon>Thermomonosporaceae</taxon>
        <taxon>Actinomadura</taxon>
    </lineage>
</organism>
<comment type="caution">
    <text evidence="1">The sequence shown here is derived from an EMBL/GenBank/DDBJ whole genome shotgun (WGS) entry which is preliminary data.</text>
</comment>
<evidence type="ECO:0000313" key="2">
    <source>
        <dbReference type="Proteomes" id="UP001501231"/>
    </source>
</evidence>
<dbReference type="EMBL" id="BAAARW010000008">
    <property type="protein sequence ID" value="GAA2412184.1"/>
    <property type="molecule type" value="Genomic_DNA"/>
</dbReference>
<evidence type="ECO:0000313" key="1">
    <source>
        <dbReference type="EMBL" id="GAA2412184.1"/>
    </source>
</evidence>
<accession>A0ABN3IRF2</accession>
<proteinExistence type="predicted"/>
<sequence length="63" mass="6687">MTAFAAPPHRRLTRGDLRPPAALLHWAWDNPVPAKALGGEPDFAGRSITVHIGPLFDQGAGCS</sequence>
<gene>
    <name evidence="1" type="ORF">GCM10010191_21900</name>
</gene>
<reference evidence="1 2" key="1">
    <citation type="journal article" date="2019" name="Int. J. Syst. Evol. Microbiol.">
        <title>The Global Catalogue of Microorganisms (GCM) 10K type strain sequencing project: providing services to taxonomists for standard genome sequencing and annotation.</title>
        <authorList>
            <consortium name="The Broad Institute Genomics Platform"/>
            <consortium name="The Broad Institute Genome Sequencing Center for Infectious Disease"/>
            <person name="Wu L."/>
            <person name="Ma J."/>
        </authorList>
    </citation>
    <scope>NUCLEOTIDE SEQUENCE [LARGE SCALE GENOMIC DNA]</scope>
    <source>
        <strain evidence="1 2">JCM 3325</strain>
    </source>
</reference>
<dbReference type="RefSeq" id="WP_344588622.1">
    <property type="nucleotide sequence ID" value="NZ_BAAARW010000008.1"/>
</dbReference>